<evidence type="ECO:0000313" key="2">
    <source>
        <dbReference type="EMBL" id="MDC4240138.1"/>
    </source>
</evidence>
<dbReference type="InterPro" id="IPR011608">
    <property type="entry name" value="PRD"/>
</dbReference>
<dbReference type="InterPro" id="IPR036634">
    <property type="entry name" value="PRD_sf"/>
</dbReference>
<proteinExistence type="predicted"/>
<dbReference type="Proteomes" id="UP001141183">
    <property type="component" value="Unassembled WGS sequence"/>
</dbReference>
<reference evidence="2" key="1">
    <citation type="submission" date="2022-05" db="EMBL/GenBank/DDBJ databases">
        <title>Draft genome sequence of Clostridium tertium strain CP3 isolated from Peru.</title>
        <authorList>
            <person name="Hurtado R."/>
            <person name="Lima L."/>
            <person name="Sousa T."/>
            <person name="Jaiswal A.K."/>
            <person name="Tiwari S."/>
            <person name="Maturrano L."/>
            <person name="Brenig B."/>
            <person name="Azevedo V."/>
        </authorList>
    </citation>
    <scope>NUCLEOTIDE SEQUENCE</scope>
    <source>
        <strain evidence="2">CP3</strain>
    </source>
</reference>
<dbReference type="Gene3D" id="1.10.1790.10">
    <property type="entry name" value="PRD domain"/>
    <property type="match status" value="1"/>
</dbReference>
<organism evidence="2 3">
    <name type="scientific">Clostridium tertium</name>
    <dbReference type="NCBI Taxonomy" id="1559"/>
    <lineage>
        <taxon>Bacteria</taxon>
        <taxon>Bacillati</taxon>
        <taxon>Bacillota</taxon>
        <taxon>Clostridia</taxon>
        <taxon>Eubacteriales</taxon>
        <taxon>Clostridiaceae</taxon>
        <taxon>Clostridium</taxon>
    </lineage>
</organism>
<dbReference type="SUPFAM" id="SSF63520">
    <property type="entry name" value="PTS-regulatory domain, PRD"/>
    <property type="match status" value="1"/>
</dbReference>
<comment type="caution">
    <text evidence="2">The sequence shown here is derived from an EMBL/GenBank/DDBJ whole genome shotgun (WGS) entry which is preliminary data.</text>
</comment>
<accession>A0A9X3XJ17</accession>
<dbReference type="AlphaFoldDB" id="A0A9X3XJ17"/>
<name>A0A9X3XJ17_9CLOT</name>
<dbReference type="EMBL" id="JAMRYU010000007">
    <property type="protein sequence ID" value="MDC4240138.1"/>
    <property type="molecule type" value="Genomic_DNA"/>
</dbReference>
<sequence length="109" mass="12889">MDIDPNKIEKIFTLKDESAKKNYFSVMEDMPSEYMDVTNMIIKHAANELKCKLNDNIFISLIDNISFAIERYNKGVILQNRLLWEVKKFYPEEFKINTISIQLMNIYNG</sequence>
<dbReference type="Pfam" id="PF00874">
    <property type="entry name" value="PRD"/>
    <property type="match status" value="1"/>
</dbReference>
<dbReference type="RefSeq" id="WP_195954302.1">
    <property type="nucleotide sequence ID" value="NZ_JADPEJ010000002.1"/>
</dbReference>
<dbReference type="GO" id="GO:0006355">
    <property type="term" value="P:regulation of DNA-templated transcription"/>
    <property type="evidence" value="ECO:0007669"/>
    <property type="project" value="InterPro"/>
</dbReference>
<keyword evidence="3" id="KW-1185">Reference proteome</keyword>
<evidence type="ECO:0000313" key="3">
    <source>
        <dbReference type="Proteomes" id="UP001141183"/>
    </source>
</evidence>
<gene>
    <name evidence="2" type="ORF">NE398_08170</name>
</gene>
<evidence type="ECO:0000259" key="1">
    <source>
        <dbReference type="PROSITE" id="PS51372"/>
    </source>
</evidence>
<feature type="domain" description="PRD" evidence="1">
    <location>
        <begin position="29"/>
        <end position="109"/>
    </location>
</feature>
<dbReference type="PROSITE" id="PS51372">
    <property type="entry name" value="PRD_2"/>
    <property type="match status" value="1"/>
</dbReference>
<protein>
    <submittedName>
        <fullName evidence="2">PRD domain-containing protein</fullName>
    </submittedName>
</protein>